<dbReference type="EMBL" id="CP011546">
    <property type="protein sequence ID" value="AKK10812.1"/>
    <property type="molecule type" value="Genomic_DNA"/>
</dbReference>
<dbReference type="InterPro" id="IPR027417">
    <property type="entry name" value="P-loop_NTPase"/>
</dbReference>
<keyword evidence="3" id="KW-1185">Reference proteome</keyword>
<accession>A0A0G3HI54</accession>
<dbReference type="GO" id="GO:0016301">
    <property type="term" value="F:kinase activity"/>
    <property type="evidence" value="ECO:0007669"/>
    <property type="project" value="UniProtKB-KW"/>
</dbReference>
<proteinExistence type="predicted"/>
<dbReference type="RefSeq" id="WP_047259319.1">
    <property type="nucleotide sequence ID" value="NZ_CP011546.1"/>
</dbReference>
<dbReference type="AlphaFoldDB" id="A0A0G3HI54"/>
<feature type="region of interest" description="Disordered" evidence="1">
    <location>
        <begin position="162"/>
        <end position="182"/>
    </location>
</feature>
<reference evidence="3" key="2">
    <citation type="submission" date="2015-05" db="EMBL/GenBank/DDBJ databases">
        <title>Complete genome sequence of Corynebacterium uterequi DSM 45634, isolated from the uterus of a maiden mare.</title>
        <authorList>
            <person name="Ruckert C."/>
            <person name="Albersmeier A."/>
            <person name="Winkler A."/>
            <person name="Tauch A."/>
        </authorList>
    </citation>
    <scope>NUCLEOTIDE SEQUENCE [LARGE SCALE GENOMIC DNA]</scope>
    <source>
        <strain evidence="3">DSM 45634</strain>
    </source>
</reference>
<dbReference type="Gene3D" id="3.40.50.300">
    <property type="entry name" value="P-loop containing nucleotide triphosphate hydrolases"/>
    <property type="match status" value="1"/>
</dbReference>
<gene>
    <name evidence="2" type="ORF">CUTER_04030</name>
</gene>
<evidence type="ECO:0000313" key="2">
    <source>
        <dbReference type="EMBL" id="AKK10812.1"/>
    </source>
</evidence>
<dbReference type="STRING" id="1072256.CUTER_04030"/>
<evidence type="ECO:0000256" key="1">
    <source>
        <dbReference type="SAM" id="MobiDB-lite"/>
    </source>
</evidence>
<reference evidence="2 3" key="1">
    <citation type="journal article" date="2015" name="Genome Announc.">
        <title>Virulence Factor Genes Detected in the Complete Genome Sequence of Corynebacterium uterequi DSM 45634, Isolated from the Uterus of a Maiden Mare.</title>
        <authorList>
            <person name="Ruckert C."/>
            <person name="Kriete M."/>
            <person name="Jaenicke S."/>
            <person name="Winkler A."/>
            <person name="Tauch A."/>
        </authorList>
    </citation>
    <scope>NUCLEOTIDE SEQUENCE [LARGE SCALE GENOMIC DNA]</scope>
    <source>
        <strain evidence="2 3">DSM 45634</strain>
    </source>
</reference>
<dbReference type="OrthoDB" id="3237545at2"/>
<keyword evidence="2" id="KW-0808">Transferase</keyword>
<dbReference type="NCBIfam" id="NF005115">
    <property type="entry name" value="PRK06547.1"/>
    <property type="match status" value="1"/>
</dbReference>
<protein>
    <submittedName>
        <fullName evidence="2">Adenylate kinase-like kinase</fullName>
    </submittedName>
</protein>
<organism evidence="2 3">
    <name type="scientific">Corynebacterium uterequi</name>
    <dbReference type="NCBI Taxonomy" id="1072256"/>
    <lineage>
        <taxon>Bacteria</taxon>
        <taxon>Bacillati</taxon>
        <taxon>Actinomycetota</taxon>
        <taxon>Actinomycetes</taxon>
        <taxon>Mycobacteriales</taxon>
        <taxon>Corynebacteriaceae</taxon>
        <taxon>Corynebacterium</taxon>
    </lineage>
</organism>
<evidence type="ECO:0000313" key="3">
    <source>
        <dbReference type="Proteomes" id="UP000035548"/>
    </source>
</evidence>
<dbReference type="KEGG" id="cut:CUTER_04030"/>
<keyword evidence="2" id="KW-0418">Kinase</keyword>
<dbReference type="SUPFAM" id="SSF52540">
    <property type="entry name" value="P-loop containing nucleoside triphosphate hydrolases"/>
    <property type="match status" value="1"/>
</dbReference>
<dbReference type="Proteomes" id="UP000035548">
    <property type="component" value="Chromosome"/>
</dbReference>
<name>A0A0G3HI54_9CORY</name>
<sequence>MRSFVLVDGRSGAGKTTYAQRLSEATGIPVVHLEDFYPGWSGLRQASQMVADDVLHPTHPGFRRWDWDANRPGEWVELDPASDYIIEGVGALTQRNIDAARALGEVRTVRLVAEEQTRKRRALTRDPYYRDYWEQWAQQERAFFAAEGRVPADDIVYVSAGDEGEVEPPAGMSAGASAQKSS</sequence>